<dbReference type="EMBL" id="JACOOL010000004">
    <property type="protein sequence ID" value="MBC5636677.1"/>
    <property type="molecule type" value="Genomic_DNA"/>
</dbReference>
<dbReference type="Proteomes" id="UP000637359">
    <property type="component" value="Unassembled WGS sequence"/>
</dbReference>
<proteinExistence type="predicted"/>
<protein>
    <recommendedName>
        <fullName evidence="3">Bacterial spore germination immunoglobulin-like domain-containing protein</fullName>
    </recommendedName>
</protein>
<evidence type="ECO:0000313" key="1">
    <source>
        <dbReference type="EMBL" id="MBC5636677.1"/>
    </source>
</evidence>
<organism evidence="1 2">
    <name type="scientific">Ornithinibacillus hominis</name>
    <dbReference type="NCBI Taxonomy" id="2763055"/>
    <lineage>
        <taxon>Bacteria</taxon>
        <taxon>Bacillati</taxon>
        <taxon>Bacillota</taxon>
        <taxon>Bacilli</taxon>
        <taxon>Bacillales</taxon>
        <taxon>Bacillaceae</taxon>
        <taxon>Ornithinibacillus</taxon>
    </lineage>
</organism>
<evidence type="ECO:0000313" key="2">
    <source>
        <dbReference type="Proteomes" id="UP000637359"/>
    </source>
</evidence>
<dbReference type="AlphaFoldDB" id="A0A923L566"/>
<keyword evidence="2" id="KW-1185">Reference proteome</keyword>
<dbReference type="PROSITE" id="PS51257">
    <property type="entry name" value="PROKAR_LIPOPROTEIN"/>
    <property type="match status" value="1"/>
</dbReference>
<accession>A0A923L566</accession>
<dbReference type="RefSeq" id="WP_186869375.1">
    <property type="nucleotide sequence ID" value="NZ_JACOOL010000004.1"/>
</dbReference>
<name>A0A923L566_9BACI</name>
<gene>
    <name evidence="1" type="ORF">H8S33_07545</name>
</gene>
<comment type="caution">
    <text evidence="1">The sequence shown here is derived from an EMBL/GenBank/DDBJ whole genome shotgun (WGS) entry which is preliminary data.</text>
</comment>
<sequence>MKKAFMIISTVFILSACGNQPDKASDPITETTHDVYANFQNVDIQLENNQAIITGNVNASNDEFYFQVEQEDHILKEEEKVTVDGEWSDFSFRIDITDEMKELDEVVIVKMYTKGEDGKIINPNYIPLDLKEV</sequence>
<reference evidence="1" key="1">
    <citation type="submission" date="2020-08" db="EMBL/GenBank/DDBJ databases">
        <title>Genome public.</title>
        <authorList>
            <person name="Liu C."/>
            <person name="Sun Q."/>
        </authorList>
    </citation>
    <scope>NUCLEOTIDE SEQUENCE</scope>
    <source>
        <strain evidence="1">BX22</strain>
    </source>
</reference>
<evidence type="ECO:0008006" key="3">
    <source>
        <dbReference type="Google" id="ProtNLM"/>
    </source>
</evidence>